<organism evidence="7 8">
    <name type="scientific">Exiguobacterium undae</name>
    <dbReference type="NCBI Taxonomy" id="169177"/>
    <lineage>
        <taxon>Bacteria</taxon>
        <taxon>Bacillati</taxon>
        <taxon>Bacillota</taxon>
        <taxon>Bacilli</taxon>
        <taxon>Bacillales</taxon>
        <taxon>Bacillales Family XII. Incertae Sedis</taxon>
        <taxon>Exiguobacterium</taxon>
    </lineage>
</organism>
<dbReference type="InterPro" id="IPR030678">
    <property type="entry name" value="Peptide/Ni-bd"/>
</dbReference>
<proteinExistence type="inferred from homology"/>
<evidence type="ECO:0000313" key="8">
    <source>
        <dbReference type="Proteomes" id="UP000078447"/>
    </source>
</evidence>
<evidence type="ECO:0000256" key="5">
    <source>
        <dbReference type="SAM" id="SignalP"/>
    </source>
</evidence>
<dbReference type="CDD" id="cd08504">
    <property type="entry name" value="PBP2_OppA"/>
    <property type="match status" value="1"/>
</dbReference>
<feature type="domain" description="Solute-binding protein family 5" evidence="6">
    <location>
        <begin position="83"/>
        <end position="458"/>
    </location>
</feature>
<keyword evidence="8" id="KW-1185">Reference proteome</keyword>
<sequence length="538" mass="59847">MNKKTVGLALSVMLAGSVVLAGCSTTGDGDKDAGSSEGKKVLRLTDTSDITTVDPAQATDAVAFNMIGNTMEGLYRLDKDGKAIPALAEKTDISSDNLTYTFTLRDSKWSDGTPVKAQDFEFAWKRAVDPKTASGYAYIFDTVKNGSDVSQGKKPVDELGVKAIDDKTLEVKLERPAPYFLSLTSFGTYTPISEDFYNKNKKDFSLQPDKLLYNGPFVWTSWKTDSKRVLTKNENYWDKDAVKLDEVSIRVVKDTSTVANLYDTDEIDYAGLTSEQVATYESKPEFKTALRSSIAYLKFNNEDAAMKNADARKAIARAIDPKGITDTLLANGSIPTTSFIPKEFIKDDAGKDYTSDINWFDRDAKEAADLWKKANGDKKTTIELLSFDSEDAKKVGEYMKGQIEKNLPNVTVTIKQQPFKNKLDLEAKGDYQMSYALWGPDYQDPMSNLSIFESTNSQNDVNYKSSAYDKLLNAANEESDVAKRLDLFKQAESQLIEKDQAIAPIYQAGAAYLSRPSVKDFNRQVFGADFQYKYVDVK</sequence>
<comment type="similarity">
    <text evidence="2">Belongs to the bacterial solute-binding protein 5 family.</text>
</comment>
<dbReference type="Proteomes" id="UP000078447">
    <property type="component" value="Unassembled WGS sequence"/>
</dbReference>
<dbReference type="Gene3D" id="3.90.76.10">
    <property type="entry name" value="Dipeptide-binding Protein, Domain 1"/>
    <property type="match status" value="1"/>
</dbReference>
<dbReference type="InterPro" id="IPR039424">
    <property type="entry name" value="SBP_5"/>
</dbReference>
<evidence type="ECO:0000313" key="7">
    <source>
        <dbReference type="EMBL" id="OAN14905.1"/>
    </source>
</evidence>
<evidence type="ECO:0000256" key="1">
    <source>
        <dbReference type="ARBA" id="ARBA00004196"/>
    </source>
</evidence>
<accession>A0ABX2VAP1</accession>
<evidence type="ECO:0000256" key="2">
    <source>
        <dbReference type="ARBA" id="ARBA00005695"/>
    </source>
</evidence>
<reference evidence="7 8" key="1">
    <citation type="submission" date="2016-03" db="EMBL/GenBank/DDBJ databases">
        <authorList>
            <person name="Cho S.-Y."/>
            <person name="Lim S."/>
            <person name="Kim H."/>
            <person name="Soh E.H."/>
            <person name="Moon J.S."/>
        </authorList>
    </citation>
    <scope>NUCLEOTIDE SEQUENCE [LARGE SCALE GENOMIC DNA]</scope>
    <source>
        <strain evidence="7 8">KCTC 3810</strain>
    </source>
</reference>
<keyword evidence="4 5" id="KW-0732">Signal</keyword>
<dbReference type="RefSeq" id="WP_028105944.1">
    <property type="nucleotide sequence ID" value="NZ_LVVL01000001.1"/>
</dbReference>
<protein>
    <submittedName>
        <fullName evidence="7">4-phytase</fullName>
    </submittedName>
</protein>
<comment type="caution">
    <text evidence="7">The sequence shown here is derived from an EMBL/GenBank/DDBJ whole genome shotgun (WGS) entry which is preliminary data.</text>
</comment>
<dbReference type="InterPro" id="IPR000914">
    <property type="entry name" value="SBP_5_dom"/>
</dbReference>
<dbReference type="SUPFAM" id="SSF53850">
    <property type="entry name" value="Periplasmic binding protein-like II"/>
    <property type="match status" value="1"/>
</dbReference>
<dbReference type="Gene3D" id="3.10.105.10">
    <property type="entry name" value="Dipeptide-binding Protein, Domain 3"/>
    <property type="match status" value="1"/>
</dbReference>
<dbReference type="PROSITE" id="PS51257">
    <property type="entry name" value="PROKAR_LIPOPROTEIN"/>
    <property type="match status" value="1"/>
</dbReference>
<comment type="subcellular location">
    <subcellularLocation>
        <location evidence="1">Cell envelope</location>
    </subcellularLocation>
</comment>
<evidence type="ECO:0000256" key="4">
    <source>
        <dbReference type="ARBA" id="ARBA00022729"/>
    </source>
</evidence>
<keyword evidence="3" id="KW-0813">Transport</keyword>
<feature type="signal peptide" evidence="5">
    <location>
        <begin position="1"/>
        <end position="21"/>
    </location>
</feature>
<dbReference type="EMBL" id="LVVL01000001">
    <property type="protein sequence ID" value="OAN14905.1"/>
    <property type="molecule type" value="Genomic_DNA"/>
</dbReference>
<name>A0ABX2VAP1_9BACL</name>
<gene>
    <name evidence="7" type="ORF">A3783_02925</name>
</gene>
<evidence type="ECO:0000259" key="6">
    <source>
        <dbReference type="Pfam" id="PF00496"/>
    </source>
</evidence>
<dbReference type="PIRSF" id="PIRSF002741">
    <property type="entry name" value="MppA"/>
    <property type="match status" value="1"/>
</dbReference>
<dbReference type="Gene3D" id="3.40.190.10">
    <property type="entry name" value="Periplasmic binding protein-like II"/>
    <property type="match status" value="1"/>
</dbReference>
<dbReference type="Pfam" id="PF00496">
    <property type="entry name" value="SBP_bac_5"/>
    <property type="match status" value="1"/>
</dbReference>
<feature type="chain" id="PRO_5045225277" evidence="5">
    <location>
        <begin position="22"/>
        <end position="538"/>
    </location>
</feature>
<dbReference type="PANTHER" id="PTHR30290:SF10">
    <property type="entry name" value="PERIPLASMIC OLIGOPEPTIDE-BINDING PROTEIN-RELATED"/>
    <property type="match status" value="1"/>
</dbReference>
<dbReference type="PANTHER" id="PTHR30290">
    <property type="entry name" value="PERIPLASMIC BINDING COMPONENT OF ABC TRANSPORTER"/>
    <property type="match status" value="1"/>
</dbReference>
<evidence type="ECO:0000256" key="3">
    <source>
        <dbReference type="ARBA" id="ARBA00022448"/>
    </source>
</evidence>